<dbReference type="Proteomes" id="UP000479241">
    <property type="component" value="Unassembled WGS sequence"/>
</dbReference>
<dbReference type="RefSeq" id="WP_163207618.1">
    <property type="nucleotide sequence ID" value="NZ_JAAGWG010000035.1"/>
</dbReference>
<protein>
    <submittedName>
        <fullName evidence="3">DUF4935 domain-containing protein</fullName>
    </submittedName>
</protein>
<dbReference type="EMBL" id="JAAGWG010000035">
    <property type="protein sequence ID" value="NEK87541.1"/>
    <property type="molecule type" value="Genomic_DNA"/>
</dbReference>
<reference evidence="3 4" key="1">
    <citation type="submission" date="2019-12" db="EMBL/GenBank/DDBJ databases">
        <title>the WGS of Blastococcus saxobsidens 67B17.</title>
        <authorList>
            <person name="Jiang Z."/>
        </authorList>
    </citation>
    <scope>NUCLEOTIDE SEQUENCE [LARGE SCALE GENOMIC DNA]</scope>
    <source>
        <strain evidence="3 4">67B17</strain>
    </source>
</reference>
<evidence type="ECO:0000259" key="2">
    <source>
        <dbReference type="Pfam" id="PF18476"/>
    </source>
</evidence>
<dbReference type="Pfam" id="PF18476">
    <property type="entry name" value="PIN_8"/>
    <property type="match status" value="1"/>
</dbReference>
<name>A0A6L9W7S6_9ACTN</name>
<feature type="compositionally biased region" description="Basic and acidic residues" evidence="1">
    <location>
        <begin position="429"/>
        <end position="440"/>
    </location>
</feature>
<feature type="domain" description="PIN like" evidence="2">
    <location>
        <begin position="46"/>
        <end position="264"/>
    </location>
</feature>
<evidence type="ECO:0000313" key="3">
    <source>
        <dbReference type="EMBL" id="NEK87541.1"/>
    </source>
</evidence>
<dbReference type="InterPro" id="IPR041578">
    <property type="entry name" value="PIN_8"/>
</dbReference>
<evidence type="ECO:0000256" key="1">
    <source>
        <dbReference type="SAM" id="MobiDB-lite"/>
    </source>
</evidence>
<organism evidence="3 4">
    <name type="scientific">Blastococcus saxobsidens</name>
    <dbReference type="NCBI Taxonomy" id="138336"/>
    <lineage>
        <taxon>Bacteria</taxon>
        <taxon>Bacillati</taxon>
        <taxon>Actinomycetota</taxon>
        <taxon>Actinomycetes</taxon>
        <taxon>Geodermatophilales</taxon>
        <taxon>Geodermatophilaceae</taxon>
        <taxon>Blastococcus</taxon>
    </lineage>
</organism>
<gene>
    <name evidence="3" type="ORF">GCU60_17505</name>
</gene>
<evidence type="ECO:0000313" key="4">
    <source>
        <dbReference type="Proteomes" id="UP000479241"/>
    </source>
</evidence>
<feature type="region of interest" description="Disordered" evidence="1">
    <location>
        <begin position="410"/>
        <end position="440"/>
    </location>
</feature>
<dbReference type="AlphaFoldDB" id="A0A6L9W7S6"/>
<proteinExistence type="predicted"/>
<comment type="caution">
    <text evidence="3">The sequence shown here is derived from an EMBL/GenBank/DDBJ whole genome shotgun (WGS) entry which is preliminary data.</text>
</comment>
<sequence>MTTPAPPSDAQDPAAVPALGGLAAGYEHFLEQRGDAFAADWVETTVVLDTNVLLNLYRSPDAAREELLVALEGIASSLFMPAQVQREFWRHRDSVLRENAALDEVANELRRMLRDAKKSLTRLGQGKIGAAPAKDLTEQLESTLEDVIKAASGHQPTFNWRTALSAPEHDTVLSRLTELYNGRVGAAYGPTEFAAAVTEATSRFRRRVPPGYEDAHKAEHEEEGAGDYLLWRQTIEHARRAGKDVVIVTQDAKQDWWRLDARNEPINARFELVDEMRREAGVGARLVLTADFLKALGETTDSPVSERTVDQVDELDTADAAGDEPVGGSWTRAMLDALQDRLRENGYEDRALVIERGIDSPTGLLSRADVLGLLGRPADAKLTGFTRPIARATRQLIAEGVLPPVAAPALRPEYDGPGKAVRFSAPELVEERPSADSTDR</sequence>
<accession>A0A6L9W7S6</accession>